<dbReference type="RefSeq" id="WP_131906776.1">
    <property type="nucleotide sequence ID" value="NZ_BAAAFU010000001.1"/>
</dbReference>
<dbReference type="GO" id="GO:0000287">
    <property type="term" value="F:magnesium ion binding"/>
    <property type="evidence" value="ECO:0007669"/>
    <property type="project" value="UniProtKB-UniRule"/>
</dbReference>
<feature type="binding site" evidence="5">
    <location>
        <position position="43"/>
    </location>
    <ligand>
        <name>Mg(2+)</name>
        <dbReference type="ChEBI" id="CHEBI:18420"/>
        <label>1</label>
        <note>catalytic</note>
    </ligand>
</feature>
<dbReference type="OrthoDB" id="9778264at2"/>
<feature type="site" description="Important for substrate binding and specificity" evidence="5">
    <location>
        <position position="168"/>
    </location>
</feature>
<comment type="subunit">
    <text evidence="5">Homodimer.</text>
</comment>
<dbReference type="GO" id="GO:0003676">
    <property type="term" value="F:nucleic acid binding"/>
    <property type="evidence" value="ECO:0007669"/>
    <property type="project" value="InterPro"/>
</dbReference>
<evidence type="ECO:0000256" key="5">
    <source>
        <dbReference type="HAMAP-Rule" id="MF_00157"/>
    </source>
</evidence>
<dbReference type="PANTHER" id="PTHR30231:SF2">
    <property type="entry name" value="RIBONUCLEASE T"/>
    <property type="match status" value="1"/>
</dbReference>
<reference evidence="7 8" key="1">
    <citation type="submission" date="2019-03" db="EMBL/GenBank/DDBJ databases">
        <title>Genomic Encyclopedia of Type Strains, Phase IV (KMG-IV): sequencing the most valuable type-strain genomes for metagenomic binning, comparative biology and taxonomic classification.</title>
        <authorList>
            <person name="Goeker M."/>
        </authorList>
    </citation>
    <scope>NUCLEOTIDE SEQUENCE [LARGE SCALE GENOMIC DNA]</scope>
    <source>
        <strain evidence="7 8">DSM 24830</strain>
    </source>
</reference>
<comment type="caution">
    <text evidence="5">Lacks conserved residue(s) required for the propagation of feature annotation.</text>
</comment>
<comment type="similarity">
    <text evidence="5">Belongs to the RNase T family.</text>
</comment>
<keyword evidence="5" id="KW-0460">Magnesium</keyword>
<comment type="caution">
    <text evidence="7">The sequence shown here is derived from an EMBL/GenBank/DDBJ whole genome shotgun (WGS) entry which is preliminary data.</text>
</comment>
<evidence type="ECO:0000313" key="7">
    <source>
        <dbReference type="EMBL" id="TCJ85064.1"/>
    </source>
</evidence>
<dbReference type="SUPFAM" id="SSF53098">
    <property type="entry name" value="Ribonuclease H-like"/>
    <property type="match status" value="1"/>
</dbReference>
<proteinExistence type="inferred from homology"/>
<dbReference type="PANTHER" id="PTHR30231">
    <property type="entry name" value="DNA POLYMERASE III SUBUNIT EPSILON"/>
    <property type="match status" value="1"/>
</dbReference>
<dbReference type="EC" id="3.1.13.-" evidence="5"/>
<feature type="binding site" evidence="5">
    <location>
        <position position="43"/>
    </location>
    <ligand>
        <name>Mg(2+)</name>
        <dbReference type="ChEBI" id="CHEBI:18420"/>
        <label>2</label>
        <note>catalytic</note>
    </ligand>
</feature>
<name>A0A4R1EYG8_9GAMM</name>
<dbReference type="AlphaFoldDB" id="A0A4R1EYG8"/>
<dbReference type="GO" id="GO:0045004">
    <property type="term" value="P:DNA replication proofreading"/>
    <property type="evidence" value="ECO:0007669"/>
    <property type="project" value="TreeGrafter"/>
</dbReference>
<dbReference type="Pfam" id="PF00929">
    <property type="entry name" value="RNase_T"/>
    <property type="match status" value="1"/>
</dbReference>
<gene>
    <name evidence="5" type="primary">rnt</name>
    <name evidence="7" type="ORF">EV695_3029</name>
</gene>
<feature type="binding site" evidence="5">
    <location>
        <position position="45"/>
    </location>
    <ligand>
        <name>Mg(2+)</name>
        <dbReference type="ChEBI" id="CHEBI:18420"/>
        <label>2</label>
        <note>catalytic</note>
    </ligand>
</feature>
<dbReference type="InterPro" id="IPR012337">
    <property type="entry name" value="RNaseH-like_sf"/>
</dbReference>
<feature type="domain" description="Exonuclease" evidence="6">
    <location>
        <begin position="38"/>
        <end position="225"/>
    </location>
</feature>
<organism evidence="7 8">
    <name type="scientific">Cocleimonas flava</name>
    <dbReference type="NCBI Taxonomy" id="634765"/>
    <lineage>
        <taxon>Bacteria</taxon>
        <taxon>Pseudomonadati</taxon>
        <taxon>Pseudomonadota</taxon>
        <taxon>Gammaproteobacteria</taxon>
        <taxon>Thiotrichales</taxon>
        <taxon>Thiotrichaceae</taxon>
        <taxon>Cocleimonas</taxon>
    </lineage>
</organism>
<evidence type="ECO:0000256" key="1">
    <source>
        <dbReference type="ARBA" id="ARBA00022694"/>
    </source>
</evidence>
<evidence type="ECO:0000256" key="4">
    <source>
        <dbReference type="ARBA" id="ARBA00022839"/>
    </source>
</evidence>
<comment type="function">
    <text evidence="5">Trims short 3' overhangs of a variety of RNA species, leaving a one or two nucleotide 3' overhang. Responsible for the end-turnover of tRNA: specifically removes the terminal AMP residue from uncharged tRNA (tRNA-C-C-A). Also appears to be involved in tRNA biosynthesis.</text>
</comment>
<keyword evidence="5" id="KW-0479">Metal-binding</keyword>
<dbReference type="InterPro" id="IPR005987">
    <property type="entry name" value="RNase_T"/>
</dbReference>
<keyword evidence="3 5" id="KW-0378">Hydrolase</keyword>
<feature type="binding site" evidence="5">
    <location>
        <position position="203"/>
    </location>
    <ligand>
        <name>Mg(2+)</name>
        <dbReference type="ChEBI" id="CHEBI:18420"/>
        <label>2</label>
        <note>catalytic</note>
    </ligand>
</feature>
<protein>
    <recommendedName>
        <fullName evidence="5">Ribonuclease T</fullName>
        <ecNumber evidence="5">3.1.13.-</ecNumber>
    </recommendedName>
    <alternativeName>
        <fullName evidence="5">Exoribonuclease T</fullName>
        <shortName evidence="5">RNase T</shortName>
    </alternativeName>
</protein>
<dbReference type="GO" id="GO:0008408">
    <property type="term" value="F:3'-5' exonuclease activity"/>
    <property type="evidence" value="ECO:0007669"/>
    <property type="project" value="TreeGrafter"/>
</dbReference>
<dbReference type="Proteomes" id="UP000294887">
    <property type="component" value="Unassembled WGS sequence"/>
</dbReference>
<keyword evidence="1 5" id="KW-0819">tRNA processing</keyword>
<feature type="binding site" evidence="5">
    <location>
        <position position="208"/>
    </location>
    <ligand>
        <name>Mg(2+)</name>
        <dbReference type="ChEBI" id="CHEBI:18420"/>
        <label>2</label>
        <note>catalytic</note>
    </ligand>
</feature>
<comment type="cofactor">
    <cofactor evidence="5">
        <name>Mg(2+)</name>
        <dbReference type="ChEBI" id="CHEBI:18420"/>
    </cofactor>
    <text evidence="5">Binds two Mg(2+) per subunit. The active form of the enzyme binds two Mg(2+) ions in its active site. The first Mg(2+) forms only one salt bridge with the protein.</text>
</comment>
<evidence type="ECO:0000256" key="3">
    <source>
        <dbReference type="ARBA" id="ARBA00022801"/>
    </source>
</evidence>
<dbReference type="GO" id="GO:0016896">
    <property type="term" value="F:RNA exonuclease activity, producing 5'-phosphomonoesters"/>
    <property type="evidence" value="ECO:0007669"/>
    <property type="project" value="UniProtKB-UniRule"/>
</dbReference>
<dbReference type="SMART" id="SM00479">
    <property type="entry name" value="EXOIII"/>
    <property type="match status" value="1"/>
</dbReference>
<accession>A0A4R1EYG8</accession>
<dbReference type="GO" id="GO:0008033">
    <property type="term" value="P:tRNA processing"/>
    <property type="evidence" value="ECO:0007669"/>
    <property type="project" value="UniProtKB-KW"/>
</dbReference>
<feature type="active site" description="Proton donor/acceptor" evidence="5">
    <location>
        <position position="203"/>
    </location>
</feature>
<keyword evidence="8" id="KW-1185">Reference proteome</keyword>
<dbReference type="HAMAP" id="MF_00157">
    <property type="entry name" value="RNase_T"/>
    <property type="match status" value="1"/>
</dbReference>
<feature type="site" description="Important for substrate binding and specificity" evidence="5">
    <location>
        <position position="49"/>
    </location>
</feature>
<keyword evidence="4 5" id="KW-0269">Exonuclease</keyword>
<dbReference type="EMBL" id="SMFQ01000004">
    <property type="protein sequence ID" value="TCJ85064.1"/>
    <property type="molecule type" value="Genomic_DNA"/>
</dbReference>
<dbReference type="InterPro" id="IPR013520">
    <property type="entry name" value="Ribonucl_H"/>
</dbReference>
<dbReference type="InterPro" id="IPR036397">
    <property type="entry name" value="RNaseH_sf"/>
</dbReference>
<evidence type="ECO:0000256" key="2">
    <source>
        <dbReference type="ARBA" id="ARBA00022722"/>
    </source>
</evidence>
<dbReference type="Gene3D" id="3.30.420.10">
    <property type="entry name" value="Ribonuclease H-like superfamily/Ribonuclease H"/>
    <property type="match status" value="1"/>
</dbReference>
<evidence type="ECO:0000313" key="8">
    <source>
        <dbReference type="Proteomes" id="UP000294887"/>
    </source>
</evidence>
<dbReference type="GO" id="GO:0005829">
    <property type="term" value="C:cytosol"/>
    <property type="evidence" value="ECO:0007669"/>
    <property type="project" value="TreeGrafter"/>
</dbReference>
<feature type="site" description="Important for substrate binding and specificity" evidence="5">
    <location>
        <position position="146"/>
    </location>
</feature>
<evidence type="ECO:0000259" key="6">
    <source>
        <dbReference type="SMART" id="SM00479"/>
    </source>
</evidence>
<sequence>MEINLKTPLLNTSTSETEETENIEECLHPLGGRFRGFLPVVIDMETGGFNHHTDALLEVAAVTLRFDEHGMLAPHRTYGWHVSPFEGSNLEPASLEVNGIDPNLPFRQAIAVDEKKCLDELFLIVRKEMKANNCKRAILVGHNAAFDLNFLNAAVQRIAKKRNPFHPFSTFDTVTLAAMAYKQTVLARSVKAAGFPWDANEAHSAVYDTEKTADLFCNIINQWEDKIGTKKLDGAED</sequence>
<keyword evidence="2 5" id="KW-0540">Nuclease</keyword>
<dbReference type="NCBIfam" id="TIGR01298">
    <property type="entry name" value="RNaseT"/>
    <property type="match status" value="1"/>
</dbReference>